<dbReference type="GO" id="GO:0032259">
    <property type="term" value="P:methylation"/>
    <property type="evidence" value="ECO:0007669"/>
    <property type="project" value="UniProtKB-KW"/>
</dbReference>
<evidence type="ECO:0000313" key="2">
    <source>
        <dbReference type="EMBL" id="TFW22541.1"/>
    </source>
</evidence>
<feature type="chain" id="PRO_5021405926" evidence="1">
    <location>
        <begin position="27"/>
        <end position="280"/>
    </location>
</feature>
<dbReference type="AlphaFoldDB" id="A0A4Y9SJL7"/>
<evidence type="ECO:0000256" key="1">
    <source>
        <dbReference type="SAM" id="SignalP"/>
    </source>
</evidence>
<keyword evidence="3" id="KW-1185">Reference proteome</keyword>
<dbReference type="EMBL" id="SPVG01000122">
    <property type="protein sequence ID" value="TFW22541.1"/>
    <property type="molecule type" value="Genomic_DNA"/>
</dbReference>
<evidence type="ECO:0000313" key="3">
    <source>
        <dbReference type="Proteomes" id="UP000297729"/>
    </source>
</evidence>
<dbReference type="PIRSF" id="PIRSF031679">
    <property type="entry name" value="Mtase_Alr7345_prd"/>
    <property type="match status" value="1"/>
</dbReference>
<keyword evidence="2" id="KW-0489">Methyltransferase</keyword>
<name>A0A4Y9SJL7_9BURK</name>
<protein>
    <submittedName>
        <fullName evidence="2">Methyltransferase domain-containing protein</fullName>
    </submittedName>
</protein>
<dbReference type="CDD" id="cd02440">
    <property type="entry name" value="AdoMet_MTases"/>
    <property type="match status" value="1"/>
</dbReference>
<dbReference type="OrthoDB" id="9801692at2"/>
<keyword evidence="1" id="KW-0732">Signal</keyword>
<dbReference type="RefSeq" id="WP_135201804.1">
    <property type="nucleotide sequence ID" value="NZ_SPVG01000122.1"/>
</dbReference>
<sequence>MKRYVLATLAATLLMGGLATSGSALATSGSALADDALKAAIAAPTRTPDNVKRDVYRHPYETLSFFGIKPNMTVVELAPGGGWYTEILAPYLRDHGKLITGGNDLASPNEGERRGAERFMARLNAKPEAYNKVAIGVFSPGRKIELAPANSVDMVLTFRNIHNWIELGPDKMNDLFKQLYTVLKPGGVLGVEEHRLPASKTQDDKASTGYMHEAYVIKLAESAGFKLAAKSEINANPKDTADHKNGVWALPPTLTNKDEDRAKYLAIGESDRMTLKFVKP</sequence>
<feature type="signal peptide" evidence="1">
    <location>
        <begin position="1"/>
        <end position="26"/>
    </location>
</feature>
<dbReference type="InterPro" id="IPR029063">
    <property type="entry name" value="SAM-dependent_MTases_sf"/>
</dbReference>
<dbReference type="GO" id="GO:0008168">
    <property type="term" value="F:methyltransferase activity"/>
    <property type="evidence" value="ECO:0007669"/>
    <property type="project" value="UniProtKB-KW"/>
</dbReference>
<proteinExistence type="predicted"/>
<dbReference type="Gene3D" id="3.40.50.150">
    <property type="entry name" value="Vaccinia Virus protein VP39"/>
    <property type="match status" value="1"/>
</dbReference>
<reference evidence="2 3" key="1">
    <citation type="submission" date="2019-03" db="EMBL/GenBank/DDBJ databases">
        <title>Draft Genome Sequence of Duganella callidus sp. nov., a Novel Duganella Species Isolated from Cultivated Soil.</title>
        <authorList>
            <person name="Raths R."/>
            <person name="Peta V."/>
            <person name="Bucking H."/>
        </authorList>
    </citation>
    <scope>NUCLEOTIDE SEQUENCE [LARGE SCALE GENOMIC DNA]</scope>
    <source>
        <strain evidence="2 3">DN04</strain>
    </source>
</reference>
<dbReference type="InterPro" id="IPR016980">
    <property type="entry name" value="S-AdoMet-dep_MeTrfase_Alr7345"/>
</dbReference>
<organism evidence="2 3">
    <name type="scientific">Duganella callida</name>
    <dbReference type="NCBI Taxonomy" id="2561932"/>
    <lineage>
        <taxon>Bacteria</taxon>
        <taxon>Pseudomonadati</taxon>
        <taxon>Pseudomonadota</taxon>
        <taxon>Betaproteobacteria</taxon>
        <taxon>Burkholderiales</taxon>
        <taxon>Oxalobacteraceae</taxon>
        <taxon>Telluria group</taxon>
        <taxon>Duganella</taxon>
    </lineage>
</organism>
<dbReference type="SUPFAM" id="SSF53335">
    <property type="entry name" value="S-adenosyl-L-methionine-dependent methyltransferases"/>
    <property type="match status" value="1"/>
</dbReference>
<dbReference type="Proteomes" id="UP000297729">
    <property type="component" value="Unassembled WGS sequence"/>
</dbReference>
<accession>A0A4Y9SJL7</accession>
<comment type="caution">
    <text evidence="2">The sequence shown here is derived from an EMBL/GenBank/DDBJ whole genome shotgun (WGS) entry which is preliminary data.</text>
</comment>
<keyword evidence="2" id="KW-0808">Transferase</keyword>
<gene>
    <name evidence="2" type="ORF">E4L98_12075</name>
</gene>